<dbReference type="Proteomes" id="UP000006906">
    <property type="component" value="Chromosome 12"/>
</dbReference>
<dbReference type="InterPro" id="IPR015172">
    <property type="entry name" value="MIF4G-like_typ-1"/>
</dbReference>
<evidence type="ECO:0000313" key="4">
    <source>
        <dbReference type="EMBL" id="PNW75364.1"/>
    </source>
</evidence>
<feature type="compositionally biased region" description="Acidic residues" evidence="1">
    <location>
        <begin position="713"/>
        <end position="723"/>
    </location>
</feature>
<dbReference type="Pfam" id="PF09088">
    <property type="entry name" value="MIF4G_like"/>
    <property type="match status" value="1"/>
</dbReference>
<dbReference type="InterPro" id="IPR015174">
    <property type="entry name" value="MIF4G-like_typ-2"/>
</dbReference>
<feature type="compositionally biased region" description="Acidic residues" evidence="1">
    <location>
        <begin position="964"/>
        <end position="986"/>
    </location>
</feature>
<dbReference type="Gramene" id="PNW75364">
    <property type="protein sequence ID" value="PNW75364"/>
    <property type="gene ID" value="CHLRE_12g524100v5"/>
</dbReference>
<dbReference type="SMR" id="A0A2K3D496"/>
<dbReference type="GO" id="GO:0005634">
    <property type="term" value="C:nucleus"/>
    <property type="evidence" value="ECO:0000318"/>
    <property type="project" value="GO_Central"/>
</dbReference>
<feature type="region of interest" description="Disordered" evidence="1">
    <location>
        <begin position="941"/>
        <end position="1002"/>
    </location>
</feature>
<dbReference type="PANTHER" id="PTHR12412">
    <property type="entry name" value="CAP BINDING PROTEIN"/>
    <property type="match status" value="1"/>
</dbReference>
<feature type="region of interest" description="Disordered" evidence="1">
    <location>
        <begin position="663"/>
        <end position="758"/>
    </location>
</feature>
<dbReference type="Pfam" id="PF09090">
    <property type="entry name" value="MIF4G_like_2"/>
    <property type="match status" value="1"/>
</dbReference>
<gene>
    <name evidence="4" type="ORF">CHLRE_12g524100v5</name>
</gene>
<dbReference type="InterPro" id="IPR016024">
    <property type="entry name" value="ARM-type_fold"/>
</dbReference>
<feature type="region of interest" description="Disordered" evidence="1">
    <location>
        <begin position="78"/>
        <end position="113"/>
    </location>
</feature>
<evidence type="ECO:0000259" key="2">
    <source>
        <dbReference type="Pfam" id="PF09088"/>
    </source>
</evidence>
<feature type="compositionally biased region" description="Gly residues" evidence="1">
    <location>
        <begin position="7"/>
        <end position="39"/>
    </location>
</feature>
<keyword evidence="5" id="KW-1185">Reference proteome</keyword>
<feature type="region of interest" description="Disordered" evidence="1">
    <location>
        <begin position="1"/>
        <end position="58"/>
    </location>
</feature>
<dbReference type="InParanoid" id="A0A2K3D496"/>
<dbReference type="ExpressionAtlas" id="A0A2K3D496">
    <property type="expression patterns" value="baseline"/>
</dbReference>
<feature type="compositionally biased region" description="Basic and acidic residues" evidence="1">
    <location>
        <begin position="724"/>
        <end position="735"/>
    </location>
</feature>
<dbReference type="Gene3D" id="1.25.40.180">
    <property type="match status" value="3"/>
</dbReference>
<dbReference type="PANTHER" id="PTHR12412:SF2">
    <property type="entry name" value="NUCLEAR CAP-BINDING PROTEIN SUBUNIT 1"/>
    <property type="match status" value="1"/>
</dbReference>
<dbReference type="EMBL" id="CM008973">
    <property type="protein sequence ID" value="PNW75364.1"/>
    <property type="molecule type" value="Genomic_DNA"/>
</dbReference>
<accession>A0A2K3D496</accession>
<dbReference type="STRING" id="3055.A0A2K3D496"/>
<evidence type="ECO:0000256" key="1">
    <source>
        <dbReference type="SAM" id="MobiDB-lite"/>
    </source>
</evidence>
<dbReference type="OrthoDB" id="10252707at2759"/>
<proteinExistence type="predicted"/>
<dbReference type="GO" id="GO:0006406">
    <property type="term" value="P:mRNA export from nucleus"/>
    <property type="evidence" value="ECO:0007669"/>
    <property type="project" value="InterPro"/>
</dbReference>
<dbReference type="GO" id="GO:0000339">
    <property type="term" value="F:RNA cap binding"/>
    <property type="evidence" value="ECO:0000318"/>
    <property type="project" value="GO_Central"/>
</dbReference>
<feature type="compositionally biased region" description="Low complexity" evidence="1">
    <location>
        <begin position="693"/>
        <end position="702"/>
    </location>
</feature>
<feature type="domain" description="MIF4G-like type 1" evidence="2">
    <location>
        <begin position="522"/>
        <end position="647"/>
    </location>
</feature>
<evidence type="ECO:0008006" key="6">
    <source>
        <dbReference type="Google" id="ProtNLM"/>
    </source>
</evidence>
<dbReference type="KEGG" id="cre:CHLRE_12g524100v5"/>
<dbReference type="GO" id="GO:0000184">
    <property type="term" value="P:nuclear-transcribed mRNA catabolic process, nonsense-mediated decay"/>
    <property type="evidence" value="ECO:0000318"/>
    <property type="project" value="GO_Central"/>
</dbReference>
<dbReference type="SUPFAM" id="SSF48371">
    <property type="entry name" value="ARM repeat"/>
    <property type="match status" value="3"/>
</dbReference>
<reference evidence="4 5" key="1">
    <citation type="journal article" date="2007" name="Science">
        <title>The Chlamydomonas genome reveals the evolution of key animal and plant functions.</title>
        <authorList>
            <person name="Merchant S.S."/>
            <person name="Prochnik S.E."/>
            <person name="Vallon O."/>
            <person name="Harris E.H."/>
            <person name="Karpowicz S.J."/>
            <person name="Witman G.B."/>
            <person name="Terry A."/>
            <person name="Salamov A."/>
            <person name="Fritz-Laylin L.K."/>
            <person name="Marechal-Drouard L."/>
            <person name="Marshall W.F."/>
            <person name="Qu L.H."/>
            <person name="Nelson D.R."/>
            <person name="Sanderfoot A.A."/>
            <person name="Spalding M.H."/>
            <person name="Kapitonov V.V."/>
            <person name="Ren Q."/>
            <person name="Ferris P."/>
            <person name="Lindquist E."/>
            <person name="Shapiro H."/>
            <person name="Lucas S.M."/>
            <person name="Grimwood J."/>
            <person name="Schmutz J."/>
            <person name="Cardol P."/>
            <person name="Cerutti H."/>
            <person name="Chanfreau G."/>
            <person name="Chen C.L."/>
            <person name="Cognat V."/>
            <person name="Croft M.T."/>
            <person name="Dent R."/>
            <person name="Dutcher S."/>
            <person name="Fernandez E."/>
            <person name="Fukuzawa H."/>
            <person name="Gonzalez-Ballester D."/>
            <person name="Gonzalez-Halphen D."/>
            <person name="Hallmann A."/>
            <person name="Hanikenne M."/>
            <person name="Hippler M."/>
            <person name="Inwood W."/>
            <person name="Jabbari K."/>
            <person name="Kalanon M."/>
            <person name="Kuras R."/>
            <person name="Lefebvre P.A."/>
            <person name="Lemaire S.D."/>
            <person name="Lobanov A.V."/>
            <person name="Lohr M."/>
            <person name="Manuell A."/>
            <person name="Meier I."/>
            <person name="Mets L."/>
            <person name="Mittag M."/>
            <person name="Mittelmeier T."/>
            <person name="Moroney J.V."/>
            <person name="Moseley J."/>
            <person name="Napoli C."/>
            <person name="Nedelcu A.M."/>
            <person name="Niyogi K."/>
            <person name="Novoselov S.V."/>
            <person name="Paulsen I.T."/>
            <person name="Pazour G."/>
            <person name="Purton S."/>
            <person name="Ral J.P."/>
            <person name="Riano-Pachon D.M."/>
            <person name="Riekhof W."/>
            <person name="Rymarquis L."/>
            <person name="Schroda M."/>
            <person name="Stern D."/>
            <person name="Umen J."/>
            <person name="Willows R."/>
            <person name="Wilson N."/>
            <person name="Zimmer S.L."/>
            <person name="Allmer J."/>
            <person name="Balk J."/>
            <person name="Bisova K."/>
            <person name="Chen C.J."/>
            <person name="Elias M."/>
            <person name="Gendler K."/>
            <person name="Hauser C."/>
            <person name="Lamb M.R."/>
            <person name="Ledford H."/>
            <person name="Long J.C."/>
            <person name="Minagawa J."/>
            <person name="Page M.D."/>
            <person name="Pan J."/>
            <person name="Pootakham W."/>
            <person name="Roje S."/>
            <person name="Rose A."/>
            <person name="Stahlberg E."/>
            <person name="Terauchi A.M."/>
            <person name="Yang P."/>
            <person name="Ball S."/>
            <person name="Bowler C."/>
            <person name="Dieckmann C.L."/>
            <person name="Gladyshev V.N."/>
            <person name="Green P."/>
            <person name="Jorgensen R."/>
            <person name="Mayfield S."/>
            <person name="Mueller-Roeber B."/>
            <person name="Rajamani S."/>
            <person name="Sayre R.T."/>
            <person name="Brokstein P."/>
            <person name="Dubchak I."/>
            <person name="Goodstein D."/>
            <person name="Hornick L."/>
            <person name="Huang Y.W."/>
            <person name="Jhaveri J."/>
            <person name="Luo Y."/>
            <person name="Martinez D."/>
            <person name="Ngau W.C."/>
            <person name="Otillar B."/>
            <person name="Poliakov A."/>
            <person name="Porter A."/>
            <person name="Szajkowski L."/>
            <person name="Werner G."/>
            <person name="Zhou K."/>
            <person name="Grigoriev I.V."/>
            <person name="Rokhsar D.S."/>
            <person name="Grossman A.R."/>
        </authorList>
    </citation>
    <scope>NUCLEOTIDE SEQUENCE [LARGE SCALE GENOMIC DNA]</scope>
    <source>
        <strain evidence="5">CC-503</strain>
    </source>
</reference>
<dbReference type="GO" id="GO:0005846">
    <property type="term" value="C:nuclear cap binding complex"/>
    <property type="evidence" value="ECO:0000318"/>
    <property type="project" value="GO_Central"/>
</dbReference>
<dbReference type="GeneID" id="5722525"/>
<name>A0A2K3D496_CHLRE</name>
<evidence type="ECO:0000259" key="3">
    <source>
        <dbReference type="Pfam" id="PF09090"/>
    </source>
</evidence>
<protein>
    <recommendedName>
        <fullName evidence="6">MIF4G domain-containing protein</fullName>
    </recommendedName>
</protein>
<dbReference type="AlphaFoldDB" id="A0A2K3D496"/>
<feature type="compositionally biased region" description="Gly residues" evidence="1">
    <location>
        <begin position="47"/>
        <end position="58"/>
    </location>
</feature>
<sequence>MGDRQNRGGGGGHRGHRGGGGGGHHGGGDGGGYRGGGRGGRGHWHGDGGGGRGGGRGSYGRGGGGGGYHGGGAGDGGGGRGGGGGGASYQRSYIGAGGKRGRDEGAEGPPKLSPQHVLVAKLLGVCDRNTGSARDEWSDERFFDDLLKSCRRDLEHGGDHVAALLVEAAVEVSFKTQHYALVLGILNTERADFSRRVVLSLIDGLNATLEAAPQPDTPGQPRPFRAKQLLRFLAALHAVNVVPAAWLLTALNSVVDAASAALARAAAAAEAEAAGAEGDGGGGAAAGLAAGGALLRGGAVQPWSDFLVGSVLLALVWCGRDLAAAETVVPAEGEGGGGELSLAALMAKLEGYMGARPVAEDEALRPLLAARSEEDLAAKSDSGGASFVTELWDAVTECAGNAWEVAVLPNPHLAYLEKLAAGDSLADLPPLLVSAWPPGVDPSLPAAVAAARVRRLFPPRGGLRLLSREYLEGELPAIERVVVMEYVLDTLAALSSDRTACVLTLSGALPHHLAAVFGSERSTVRNFVAEALFGQMLRLPGPALSHAAYCTLLVDLCKVPHFQFARALSSCVRELFSCMPLLDPELAGRLASWLAYHLSSFSYQWPWDRWQAVTDRPPHDPQRAFCAALLARLLRLADYPIVFKSLPPYFQALLGPPAAEVAPPLPGNMDQHMPHSHRRPGAGGAAGGGGAGQQQQQQQQQRGRGGRGGGDADMPDLLEEAEDREQAMQVDDKEGGAAGGGGGGGAEGGEEGAVVPPAPWAGDAVAECAAALVTWCRKQSASVQQATKSRSLRPEQVSALWSSKALDWVHDHTRELADTHGPLAPAQVVSTLLLAMGAKSPSHLHVAVERYAEAVRAVLAEADGDAAALGALPPGSWRGAAAALGASPGQVAMLEVLWRYHACEPQRLLLVTDRLLALHVLDGPALVAALFADLEAPAGRRQAAAGGRSSGGRRLLRIGGGGGEGEEGAEGEEMEQQEREEEEGDGEAGAKEAEGDGEPHCPLSRADDPVRCAGCWEVLFHGLDRLVAAPAELPSEVADWEKKLGQLQALHAGVVASAAQGAPGLAARERDVAAQVDAAARCLGAVRLRLERSSAAAHDALLLMYLGFIRLLNRAAADAESAGGAMDEPGGGRAEAASSLLAAWLRSALLRYAEPSAALVSSGRLREEAAAHEAALGGPVPEAFSGAVAAQLGLRL</sequence>
<feature type="domain" description="MIF4G-like type 2" evidence="3">
    <location>
        <begin position="827"/>
        <end position="935"/>
    </location>
</feature>
<feature type="compositionally biased region" description="Gly residues" evidence="1">
    <location>
        <begin position="681"/>
        <end position="692"/>
    </location>
</feature>
<dbReference type="InterPro" id="IPR027159">
    <property type="entry name" value="CBP80"/>
</dbReference>
<dbReference type="GO" id="GO:0003729">
    <property type="term" value="F:mRNA binding"/>
    <property type="evidence" value="ECO:0000318"/>
    <property type="project" value="GO_Central"/>
</dbReference>
<feature type="compositionally biased region" description="Gly residues" evidence="1">
    <location>
        <begin position="736"/>
        <end position="747"/>
    </location>
</feature>
<feature type="compositionally biased region" description="Gly residues" evidence="1">
    <location>
        <begin position="78"/>
        <end position="87"/>
    </location>
</feature>
<organism evidence="4 5">
    <name type="scientific">Chlamydomonas reinhardtii</name>
    <name type="common">Chlamydomonas smithii</name>
    <dbReference type="NCBI Taxonomy" id="3055"/>
    <lineage>
        <taxon>Eukaryota</taxon>
        <taxon>Viridiplantae</taxon>
        <taxon>Chlorophyta</taxon>
        <taxon>core chlorophytes</taxon>
        <taxon>Chlorophyceae</taxon>
        <taxon>CS clade</taxon>
        <taxon>Chlamydomonadales</taxon>
        <taxon>Chlamydomonadaceae</taxon>
        <taxon>Chlamydomonas</taxon>
    </lineage>
</organism>
<feature type="compositionally biased region" description="Basic and acidic residues" evidence="1">
    <location>
        <begin position="988"/>
        <end position="1002"/>
    </location>
</feature>
<evidence type="ECO:0000313" key="5">
    <source>
        <dbReference type="Proteomes" id="UP000006906"/>
    </source>
</evidence>
<dbReference type="RefSeq" id="XP_042918521.1">
    <property type="nucleotide sequence ID" value="XM_043068426.1"/>
</dbReference>